<evidence type="ECO:0008006" key="3">
    <source>
        <dbReference type="Google" id="ProtNLM"/>
    </source>
</evidence>
<accession>A0A5C6A0G0</accession>
<dbReference type="RefSeq" id="WP_197455033.1">
    <property type="nucleotide sequence ID" value="NZ_CP151726.1"/>
</dbReference>
<dbReference type="AlphaFoldDB" id="A0A5C6A0G0"/>
<dbReference type="Pfam" id="PF05258">
    <property type="entry name" value="DciA"/>
    <property type="match status" value="1"/>
</dbReference>
<reference evidence="1 2" key="1">
    <citation type="submission" date="2019-02" db="EMBL/GenBank/DDBJ databases">
        <title>Deep-cultivation of Planctomycetes and their phenomic and genomic characterization uncovers novel biology.</title>
        <authorList>
            <person name="Wiegand S."/>
            <person name="Jogler M."/>
            <person name="Boedeker C."/>
            <person name="Pinto D."/>
            <person name="Vollmers J."/>
            <person name="Rivas-Marin E."/>
            <person name="Kohn T."/>
            <person name="Peeters S.H."/>
            <person name="Heuer A."/>
            <person name="Rast P."/>
            <person name="Oberbeckmann S."/>
            <person name="Bunk B."/>
            <person name="Jeske O."/>
            <person name="Meyerdierks A."/>
            <person name="Storesund J.E."/>
            <person name="Kallscheuer N."/>
            <person name="Luecker S."/>
            <person name="Lage O.M."/>
            <person name="Pohl T."/>
            <person name="Merkel B.J."/>
            <person name="Hornburger P."/>
            <person name="Mueller R.-W."/>
            <person name="Bruemmer F."/>
            <person name="Labrenz M."/>
            <person name="Spormann A.M."/>
            <person name="Op Den Camp H."/>
            <person name="Overmann J."/>
            <person name="Amann R."/>
            <person name="Jetten M.S.M."/>
            <person name="Mascher T."/>
            <person name="Medema M.H."/>
            <person name="Devos D.P."/>
            <person name="Kaster A.-K."/>
            <person name="Ovreas L."/>
            <person name="Rohde M."/>
            <person name="Galperin M.Y."/>
            <person name="Jogler C."/>
        </authorList>
    </citation>
    <scope>NUCLEOTIDE SEQUENCE [LARGE SCALE GENOMIC DNA]</scope>
    <source>
        <strain evidence="1 2">Pla52n</strain>
    </source>
</reference>
<protein>
    <recommendedName>
        <fullName evidence="3">DUF721 domain-containing protein</fullName>
    </recommendedName>
</protein>
<keyword evidence="2" id="KW-1185">Reference proteome</keyword>
<proteinExistence type="predicted"/>
<dbReference type="Proteomes" id="UP000320176">
    <property type="component" value="Unassembled WGS sequence"/>
</dbReference>
<comment type="caution">
    <text evidence="1">The sequence shown here is derived from an EMBL/GenBank/DDBJ whole genome shotgun (WGS) entry which is preliminary data.</text>
</comment>
<organism evidence="1 2">
    <name type="scientific">Stieleria varia</name>
    <dbReference type="NCBI Taxonomy" id="2528005"/>
    <lineage>
        <taxon>Bacteria</taxon>
        <taxon>Pseudomonadati</taxon>
        <taxon>Planctomycetota</taxon>
        <taxon>Planctomycetia</taxon>
        <taxon>Pirellulales</taxon>
        <taxon>Pirellulaceae</taxon>
        <taxon>Stieleria</taxon>
    </lineage>
</organism>
<gene>
    <name evidence="1" type="ORF">Pla52n_60430</name>
</gene>
<dbReference type="PANTHER" id="PTHR36456:SF1">
    <property type="entry name" value="UPF0232 PROTEIN SCO3875"/>
    <property type="match status" value="1"/>
</dbReference>
<sequence>MAKKRKPVEKKERQPIQKIGALVNQLLARRGYAAIEVNEQLHAAIASAVPGELGDQIIVGRISRGVLQVFATDSVVLQEITFQKRAILKRIQKELPQSQITDLRFRIQTA</sequence>
<dbReference type="EMBL" id="SJPN01000010">
    <property type="protein sequence ID" value="TWT92678.1"/>
    <property type="molecule type" value="Genomic_DNA"/>
</dbReference>
<evidence type="ECO:0000313" key="1">
    <source>
        <dbReference type="EMBL" id="TWT92678.1"/>
    </source>
</evidence>
<dbReference type="InterPro" id="IPR007922">
    <property type="entry name" value="DciA-like"/>
</dbReference>
<evidence type="ECO:0000313" key="2">
    <source>
        <dbReference type="Proteomes" id="UP000320176"/>
    </source>
</evidence>
<name>A0A5C6A0G0_9BACT</name>
<dbReference type="PANTHER" id="PTHR36456">
    <property type="entry name" value="UPF0232 PROTEIN SCO3875"/>
    <property type="match status" value="1"/>
</dbReference>